<feature type="transmembrane region" description="Helical" evidence="1">
    <location>
        <begin position="258"/>
        <end position="277"/>
    </location>
</feature>
<evidence type="ECO:0000313" key="3">
    <source>
        <dbReference type="Proteomes" id="UP000319103"/>
    </source>
</evidence>
<sequence length="282" mass="30333">MTATIAIVPSEVAERRARWRDLLGAEWIKLWSLRSTGIVLGCLVIMYVYFAYKAAANTYDAWPTMADWMKADPDPAHDAFDMPTFLLLQAIVGTVSAMTISGEYASGLIRTSLIAVPDRNRVMLAKVAVVAGVLAAVGLLLSTAIWAVTFMVFSDRIPGYSFSTPGVRRSILATTLMLPVCGLIGMALAALIRNTAGTVFAVLAFFLVGPVAVKGQVPLLSADLRNHLADALPSYAWARLCIMAHGHIVGHLQSVPTAWSALIGLPIVSVAIVVLMLRRRDV</sequence>
<comment type="caution">
    <text evidence="2">The sequence shown here is derived from an EMBL/GenBank/DDBJ whole genome shotgun (WGS) entry which is preliminary data.</text>
</comment>
<keyword evidence="3" id="KW-1185">Reference proteome</keyword>
<feature type="transmembrane region" description="Helical" evidence="1">
    <location>
        <begin position="171"/>
        <end position="192"/>
    </location>
</feature>
<keyword evidence="1" id="KW-0472">Membrane</keyword>
<feature type="transmembrane region" description="Helical" evidence="1">
    <location>
        <begin position="85"/>
        <end position="106"/>
    </location>
</feature>
<dbReference type="OrthoDB" id="3480265at2"/>
<keyword evidence="1" id="KW-0812">Transmembrane</keyword>
<evidence type="ECO:0008006" key="4">
    <source>
        <dbReference type="Google" id="ProtNLM"/>
    </source>
</evidence>
<accession>A0A540W0R1</accession>
<dbReference type="PANTHER" id="PTHR37305:SF1">
    <property type="entry name" value="MEMBRANE PROTEIN"/>
    <property type="match status" value="1"/>
</dbReference>
<feature type="transmembrane region" description="Helical" evidence="1">
    <location>
        <begin position="127"/>
        <end position="151"/>
    </location>
</feature>
<dbReference type="PANTHER" id="PTHR37305">
    <property type="entry name" value="INTEGRAL MEMBRANE PROTEIN-RELATED"/>
    <property type="match status" value="1"/>
</dbReference>
<organism evidence="2 3">
    <name type="scientific">Kitasatospora acidiphila</name>
    <dbReference type="NCBI Taxonomy" id="2567942"/>
    <lineage>
        <taxon>Bacteria</taxon>
        <taxon>Bacillati</taxon>
        <taxon>Actinomycetota</taxon>
        <taxon>Actinomycetes</taxon>
        <taxon>Kitasatosporales</taxon>
        <taxon>Streptomycetaceae</taxon>
        <taxon>Kitasatospora</taxon>
    </lineage>
</organism>
<dbReference type="Pfam" id="PF12730">
    <property type="entry name" value="ABC2_membrane_4"/>
    <property type="match status" value="1"/>
</dbReference>
<protein>
    <recommendedName>
        <fullName evidence="4">ABC transporter permease</fullName>
    </recommendedName>
</protein>
<dbReference type="Proteomes" id="UP000319103">
    <property type="component" value="Unassembled WGS sequence"/>
</dbReference>
<reference evidence="2 3" key="1">
    <citation type="submission" date="2019-06" db="EMBL/GenBank/DDBJ databases">
        <title>Description of Kitasatospora acidophila sp. nov. isolated from pine grove soil, and reclassification of Streptomyces novaecaesareae to Kitasatospora novaeceasareae comb. nov.</title>
        <authorList>
            <person name="Kim M.J."/>
        </authorList>
    </citation>
    <scope>NUCLEOTIDE SEQUENCE [LARGE SCALE GENOMIC DNA]</scope>
    <source>
        <strain evidence="2 3">MMS16-CNU292</strain>
    </source>
</reference>
<evidence type="ECO:0000256" key="1">
    <source>
        <dbReference type="SAM" id="Phobius"/>
    </source>
</evidence>
<keyword evidence="1" id="KW-1133">Transmembrane helix</keyword>
<evidence type="ECO:0000313" key="2">
    <source>
        <dbReference type="EMBL" id="TQF02573.1"/>
    </source>
</evidence>
<feature type="transmembrane region" description="Helical" evidence="1">
    <location>
        <begin position="199"/>
        <end position="217"/>
    </location>
</feature>
<gene>
    <name evidence="2" type="ORF">E6W39_10255</name>
</gene>
<feature type="transmembrane region" description="Helical" evidence="1">
    <location>
        <begin position="30"/>
        <end position="52"/>
    </location>
</feature>
<proteinExistence type="predicted"/>
<dbReference type="AlphaFoldDB" id="A0A540W0R1"/>
<dbReference type="EMBL" id="VIGB01000003">
    <property type="protein sequence ID" value="TQF02573.1"/>
    <property type="molecule type" value="Genomic_DNA"/>
</dbReference>
<dbReference type="RefSeq" id="WP_141633264.1">
    <property type="nucleotide sequence ID" value="NZ_VIGB01000003.1"/>
</dbReference>
<name>A0A540W0R1_9ACTN</name>